<name>A0AAD4QD00_9AGAM</name>
<protein>
    <submittedName>
        <fullName evidence="1">Uncharacterized protein</fullName>
    </submittedName>
</protein>
<sequence>MQRYGGPFTLRVMNKDLDWQIDCAARICSALMLTLPDVQRLRLDFDGGVMPTKWKNGEIDGTTWHELLRSFIGVNELCICAALSEEIYRALEVGEAGLDPELLPSLQEIEFEFYGKMADKLFGSFIHARRVAGRPVTLVTPMDHTVALNNFLQSQRSPEGNVRAELTWEMT</sequence>
<organism evidence="1 2">
    <name type="scientific">Lactarius akahatsu</name>
    <dbReference type="NCBI Taxonomy" id="416441"/>
    <lineage>
        <taxon>Eukaryota</taxon>
        <taxon>Fungi</taxon>
        <taxon>Dikarya</taxon>
        <taxon>Basidiomycota</taxon>
        <taxon>Agaricomycotina</taxon>
        <taxon>Agaricomycetes</taxon>
        <taxon>Russulales</taxon>
        <taxon>Russulaceae</taxon>
        <taxon>Lactarius</taxon>
    </lineage>
</organism>
<evidence type="ECO:0000313" key="2">
    <source>
        <dbReference type="Proteomes" id="UP001201163"/>
    </source>
</evidence>
<evidence type="ECO:0000313" key="1">
    <source>
        <dbReference type="EMBL" id="KAH8995946.1"/>
    </source>
</evidence>
<proteinExistence type="predicted"/>
<dbReference type="Proteomes" id="UP001201163">
    <property type="component" value="Unassembled WGS sequence"/>
</dbReference>
<dbReference type="EMBL" id="JAKELL010000010">
    <property type="protein sequence ID" value="KAH8995946.1"/>
    <property type="molecule type" value="Genomic_DNA"/>
</dbReference>
<keyword evidence="2" id="KW-1185">Reference proteome</keyword>
<accession>A0AAD4QD00</accession>
<comment type="caution">
    <text evidence="1">The sequence shown here is derived from an EMBL/GenBank/DDBJ whole genome shotgun (WGS) entry which is preliminary data.</text>
</comment>
<gene>
    <name evidence="1" type="ORF">EDB92DRAFT_107919</name>
</gene>
<dbReference type="AlphaFoldDB" id="A0AAD4QD00"/>
<reference evidence="1" key="1">
    <citation type="submission" date="2022-01" db="EMBL/GenBank/DDBJ databases">
        <title>Comparative genomics reveals a dynamic genome evolution in the ectomycorrhizal milk-cap (Lactarius) mushrooms.</title>
        <authorList>
            <consortium name="DOE Joint Genome Institute"/>
            <person name="Lebreton A."/>
            <person name="Tang N."/>
            <person name="Kuo A."/>
            <person name="LaButti K."/>
            <person name="Drula E."/>
            <person name="Barry K."/>
            <person name="Clum A."/>
            <person name="Lipzen A."/>
            <person name="Mousain D."/>
            <person name="Ng V."/>
            <person name="Wang R."/>
            <person name="Wang X."/>
            <person name="Dai Y."/>
            <person name="Henrissat B."/>
            <person name="Grigoriev I.V."/>
            <person name="Guerin-Laguette A."/>
            <person name="Yu F."/>
            <person name="Martin F.M."/>
        </authorList>
    </citation>
    <scope>NUCLEOTIDE SEQUENCE</scope>
    <source>
        <strain evidence="1">QP</strain>
    </source>
</reference>